<evidence type="ECO:0000256" key="1">
    <source>
        <dbReference type="SAM" id="Phobius"/>
    </source>
</evidence>
<evidence type="ECO:0000313" key="2">
    <source>
        <dbReference type="EMBL" id="BDS05062.1"/>
    </source>
</evidence>
<proteinExistence type="predicted"/>
<protein>
    <recommendedName>
        <fullName evidence="3">Aerotolerance regulator N-terminal domain-containing protein</fullName>
    </recommendedName>
</protein>
<keyword evidence="1" id="KW-0472">Membrane</keyword>
<accession>A0AAT9FGG0</accession>
<dbReference type="KEGG" id="osu:NT6N_01020"/>
<feature type="transmembrane region" description="Helical" evidence="1">
    <location>
        <begin position="6"/>
        <end position="24"/>
    </location>
</feature>
<gene>
    <name evidence="2" type="ORF">NT6N_01020</name>
</gene>
<keyword evidence="1" id="KW-0812">Transmembrane</keyword>
<organism evidence="2">
    <name type="scientific">Oceaniferula spumae</name>
    <dbReference type="NCBI Taxonomy" id="2979115"/>
    <lineage>
        <taxon>Bacteria</taxon>
        <taxon>Pseudomonadati</taxon>
        <taxon>Verrucomicrobiota</taxon>
        <taxon>Verrucomicrobiia</taxon>
        <taxon>Verrucomicrobiales</taxon>
        <taxon>Verrucomicrobiaceae</taxon>
        <taxon>Oceaniferula</taxon>
    </lineage>
</organism>
<evidence type="ECO:0008006" key="3">
    <source>
        <dbReference type="Google" id="ProtNLM"/>
    </source>
</evidence>
<sequence>MYQNTILGIIIGLILAALPCYLYLRALKRILRSERQFTKSPFLKNYSVHQANP</sequence>
<keyword evidence="1" id="KW-1133">Transmembrane helix</keyword>
<dbReference type="AlphaFoldDB" id="A0AAT9FGG0"/>
<name>A0AAT9FGG0_9BACT</name>
<dbReference type="EMBL" id="AP026866">
    <property type="protein sequence ID" value="BDS05062.1"/>
    <property type="molecule type" value="Genomic_DNA"/>
</dbReference>
<reference evidence="2" key="1">
    <citation type="submission" date="2024-07" db="EMBL/GenBank/DDBJ databases">
        <title>Complete genome sequence of Verrucomicrobiaceae bacterium NT6N.</title>
        <authorList>
            <person name="Huang C."/>
            <person name="Takami H."/>
            <person name="Hamasaki K."/>
        </authorList>
    </citation>
    <scope>NUCLEOTIDE SEQUENCE</scope>
    <source>
        <strain evidence="2">NT6N</strain>
    </source>
</reference>